<keyword evidence="1" id="KW-0472">Membrane</keyword>
<evidence type="ECO:0000313" key="3">
    <source>
        <dbReference type="Proteomes" id="UP000683925"/>
    </source>
</evidence>
<dbReference type="AlphaFoldDB" id="A0A8S1RXX2"/>
<comment type="caution">
    <text evidence="2">The sequence shown here is derived from an EMBL/GenBank/DDBJ whole genome shotgun (WGS) entry which is preliminary data.</text>
</comment>
<keyword evidence="1" id="KW-0812">Transmembrane</keyword>
<name>A0A8S1RXX2_PAROT</name>
<organism evidence="2 3">
    <name type="scientific">Paramecium octaurelia</name>
    <dbReference type="NCBI Taxonomy" id="43137"/>
    <lineage>
        <taxon>Eukaryota</taxon>
        <taxon>Sar</taxon>
        <taxon>Alveolata</taxon>
        <taxon>Ciliophora</taxon>
        <taxon>Intramacronucleata</taxon>
        <taxon>Oligohymenophorea</taxon>
        <taxon>Peniculida</taxon>
        <taxon>Parameciidae</taxon>
        <taxon>Paramecium</taxon>
    </lineage>
</organism>
<gene>
    <name evidence="2" type="ORF">POCTA_138.1.T0030294</name>
</gene>
<evidence type="ECO:0000256" key="1">
    <source>
        <dbReference type="SAM" id="Phobius"/>
    </source>
</evidence>
<keyword evidence="3" id="KW-1185">Reference proteome</keyword>
<accession>A0A8S1RXX2</accession>
<sequence>MHNNYPRSSSHKQLKTLQSQLQSTPVLKSIEQLKTEGIQYYYHQGYERKALHKIFTLNTKKRHIQRYINQQVYNADLNGISLKASQMDRFNLYQKGLTDELLANSKSYSNLSRLKKGDFQTSSTEQLYGYKNSQHRDIRITSGQRIPSVQQENYQNNQNRVSVSKHQVRPKREEQLVQAIRKDNLFTIVYNLKQSEEPEMPQMPNKYIGKQLNLKKYFRVKTIFGEEKKSDIIFHRTQLPNKYRTHDMSLFIEQHQETQNSFYYIAIGLFSFSTMHFYAKMLYDDDTRYWVSI</sequence>
<dbReference type="Proteomes" id="UP000683925">
    <property type="component" value="Unassembled WGS sequence"/>
</dbReference>
<evidence type="ECO:0000313" key="2">
    <source>
        <dbReference type="EMBL" id="CAD8132163.1"/>
    </source>
</evidence>
<keyword evidence="1" id="KW-1133">Transmembrane helix</keyword>
<protein>
    <submittedName>
        <fullName evidence="2">Uncharacterized protein</fullName>
    </submittedName>
</protein>
<dbReference type="OMA" id="IRITSGQ"/>
<dbReference type="EMBL" id="CAJJDP010000001">
    <property type="protein sequence ID" value="CAD8132163.1"/>
    <property type="molecule type" value="Genomic_DNA"/>
</dbReference>
<feature type="transmembrane region" description="Helical" evidence="1">
    <location>
        <begin position="261"/>
        <end position="279"/>
    </location>
</feature>
<proteinExistence type="predicted"/>
<reference evidence="2" key="1">
    <citation type="submission" date="2021-01" db="EMBL/GenBank/DDBJ databases">
        <authorList>
            <consortium name="Genoscope - CEA"/>
            <person name="William W."/>
        </authorList>
    </citation>
    <scope>NUCLEOTIDE SEQUENCE</scope>
</reference>